<dbReference type="GO" id="GO:0005815">
    <property type="term" value="C:microtubule organizing center"/>
    <property type="evidence" value="ECO:0007669"/>
    <property type="project" value="TreeGrafter"/>
</dbReference>
<sequence>MSLFSGMKLASSSPDNPSKGGSRMAEPKVTKPLARTETVQTAAQETSNQSQFSFILKVDDGKQENRPTCRSKEGANEHGEVDDQRSWKDSSPVASQSQPPSQVLDDLNFDLDPIKVNRDAKTQSWKCQPTGFDLQDLDFSQLRVCDRETPDLGDEHSSLDVVRSASSFSFITKETSVTSMEKSAIEEDSQTQGLSDEVHVVRKGRAEIHVWETTSRGDDGDLSLLDRRKAMQEEHMQRLGLIKKAACDLTSQAVQLAKECVLSGQHLAEKQQQMQVLQQQEQEAVGEEDYERAEDLQHQCQALEEVIRHSHSLLLPNDHPALRSLLKELQSLYQQERVEREGVIREQQRLIAQQEERVACARGHRAQWEADRLRKVQEERSKLDRDLGHLHLDKDHLFKRETCLAEQIAEGTVHLRQSRDSLMEDRARVQEEIESLEAKLSALRLRENIFSEAILKKDREMETVTAGFKDEQSALEKEKGTLEGVELELRRRREQLDNEEQRLAGRMEEVKMTEESETRLLVDLREDLSKQEDAISNLEDKDGFTLAEIWLENKSTPLSERREKLLKQKEAAQLKYEKVQKATSSLLQSQTRVVSLRKRVSDTEGHIASLTETKQLAVSGRNFAEAKRLTEEIKQLTAEGQSIQKEMEEVSKSNEERSETVKTMMEDAERMQEEINEEERKTELMIKDNLVEHIANVRDRLQSISSSSLMRTLLKAELASSALQAKLLCLKHGEPFLAEVEELTEGSVVEEIDDCPELTQEEHQVGEELPSDEGLKTAQMELERLESQLQEAVQQEDYDRAELLQRHIDAIHQQNQTLENNS</sequence>
<organism evidence="3 5">
    <name type="scientific">Acanthaster planci</name>
    <name type="common">Crown-of-thorns starfish</name>
    <dbReference type="NCBI Taxonomy" id="133434"/>
    <lineage>
        <taxon>Eukaryota</taxon>
        <taxon>Metazoa</taxon>
        <taxon>Echinodermata</taxon>
        <taxon>Eleutherozoa</taxon>
        <taxon>Asterozoa</taxon>
        <taxon>Asteroidea</taxon>
        <taxon>Valvatacea</taxon>
        <taxon>Valvatida</taxon>
        <taxon>Acanthasteridae</taxon>
        <taxon>Acanthaster</taxon>
    </lineage>
</organism>
<dbReference type="GO" id="GO:0005874">
    <property type="term" value="C:microtubule"/>
    <property type="evidence" value="ECO:0007669"/>
    <property type="project" value="TreeGrafter"/>
</dbReference>
<reference evidence="4 5" key="1">
    <citation type="submission" date="2025-04" db="UniProtKB">
        <authorList>
            <consortium name="RefSeq"/>
        </authorList>
    </citation>
    <scope>IDENTIFICATION</scope>
</reference>
<dbReference type="InterPro" id="IPR026081">
    <property type="entry name" value="DISC1"/>
</dbReference>
<dbReference type="KEGG" id="aplc:110988958"/>
<dbReference type="GeneID" id="110988958"/>
<feature type="coiled-coil region" evidence="1">
    <location>
        <begin position="419"/>
        <end position="446"/>
    </location>
</feature>
<evidence type="ECO:0000313" key="6">
    <source>
        <dbReference type="RefSeq" id="XP_022108674.1"/>
    </source>
</evidence>
<keyword evidence="3" id="KW-1185">Reference proteome</keyword>
<evidence type="ECO:0000256" key="2">
    <source>
        <dbReference type="SAM" id="MobiDB-lite"/>
    </source>
</evidence>
<name>A0A8B7ZSW2_ACAPL</name>
<gene>
    <name evidence="4 5 6" type="primary">LOC110988958</name>
</gene>
<dbReference type="RefSeq" id="XP_022108674.1">
    <property type="nucleotide sequence ID" value="XM_022252982.1"/>
</dbReference>
<feature type="region of interest" description="Disordered" evidence="2">
    <location>
        <begin position="1"/>
        <end position="106"/>
    </location>
</feature>
<feature type="compositionally biased region" description="Low complexity" evidence="2">
    <location>
        <begin position="90"/>
        <end position="103"/>
    </location>
</feature>
<dbReference type="GO" id="GO:0045111">
    <property type="term" value="C:intermediate filament cytoskeleton"/>
    <property type="evidence" value="ECO:0007669"/>
    <property type="project" value="TreeGrafter"/>
</dbReference>
<dbReference type="Proteomes" id="UP000694845">
    <property type="component" value="Unplaced"/>
</dbReference>
<protein>
    <submittedName>
        <fullName evidence="4 5">Golgin subfamily A member 6-like protein 1 isoform X1</fullName>
    </submittedName>
</protein>
<dbReference type="PANTHER" id="PTHR14332">
    <property type="entry name" value="DISRUPTED IN SCHIZOPHRENIA 1 PROTEIN"/>
    <property type="match status" value="1"/>
</dbReference>
<evidence type="ECO:0000313" key="4">
    <source>
        <dbReference type="RefSeq" id="XP_022108672.1"/>
    </source>
</evidence>
<keyword evidence="1" id="KW-0175">Coiled coil</keyword>
<feature type="compositionally biased region" description="Polar residues" evidence="2">
    <location>
        <begin position="37"/>
        <end position="53"/>
    </location>
</feature>
<dbReference type="OMA" id="EDIACTH"/>
<feature type="coiled-coil region" evidence="1">
    <location>
        <begin position="775"/>
        <end position="821"/>
    </location>
</feature>
<dbReference type="OrthoDB" id="5990396at2759"/>
<feature type="coiled-coil region" evidence="1">
    <location>
        <begin position="475"/>
        <end position="582"/>
    </location>
</feature>
<evidence type="ECO:0000256" key="1">
    <source>
        <dbReference type="SAM" id="Coils"/>
    </source>
</evidence>
<dbReference type="GO" id="GO:0060271">
    <property type="term" value="P:cilium assembly"/>
    <property type="evidence" value="ECO:0007669"/>
    <property type="project" value="TreeGrafter"/>
</dbReference>
<feature type="coiled-coil region" evidence="1">
    <location>
        <begin position="626"/>
        <end position="688"/>
    </location>
</feature>
<dbReference type="RefSeq" id="XP_022108672.1">
    <property type="nucleotide sequence ID" value="XM_022252980.1"/>
</dbReference>
<proteinExistence type="predicted"/>
<evidence type="ECO:0000313" key="3">
    <source>
        <dbReference type="Proteomes" id="UP000694845"/>
    </source>
</evidence>
<feature type="compositionally biased region" description="Basic and acidic residues" evidence="2">
    <location>
        <begin position="57"/>
        <end position="88"/>
    </location>
</feature>
<dbReference type="AlphaFoldDB" id="A0A8B7ZSW2"/>
<accession>A0A8B7ZSW2</accession>
<evidence type="ECO:0000313" key="5">
    <source>
        <dbReference type="RefSeq" id="XP_022108673.1"/>
    </source>
</evidence>
<dbReference type="PANTHER" id="PTHR14332:SF3">
    <property type="entry name" value="DISRUPTED IN SCHIZOPHRENIA 1 PROTEIN"/>
    <property type="match status" value="1"/>
</dbReference>
<dbReference type="RefSeq" id="XP_022108673.1">
    <property type="nucleotide sequence ID" value="XM_022252981.1"/>
</dbReference>